<protein>
    <submittedName>
        <fullName evidence="1">Uncharacterized protein</fullName>
    </submittedName>
</protein>
<comment type="caution">
    <text evidence="1">The sequence shown here is derived from an EMBL/GenBank/DDBJ whole genome shotgun (WGS) entry which is preliminary data.</text>
</comment>
<keyword evidence="2" id="KW-1185">Reference proteome</keyword>
<sequence length="201" mass="22906">MYISFLMATQVCCAGSIAVEIRLMRFTERRFGYSRDRRHLRMLRRRLVKTQEPVGSAARSLRHATTGGNDLESPLLDTWRSTCPLACEIWNDFVLLCRLVNLSITTAANSWAGRVKELSRATVRLFASDVRVLGRCSEGSGAQYPSCAVEQMYDMFKNLWTRHTRRLQSQGTLVRTYDLPDAPQWAHLSHHPDGCLVESIN</sequence>
<organism evidence="1 2">
    <name type="scientific">Mycena citricolor</name>
    <dbReference type="NCBI Taxonomy" id="2018698"/>
    <lineage>
        <taxon>Eukaryota</taxon>
        <taxon>Fungi</taxon>
        <taxon>Dikarya</taxon>
        <taxon>Basidiomycota</taxon>
        <taxon>Agaricomycotina</taxon>
        <taxon>Agaricomycetes</taxon>
        <taxon>Agaricomycetidae</taxon>
        <taxon>Agaricales</taxon>
        <taxon>Marasmiineae</taxon>
        <taxon>Mycenaceae</taxon>
        <taxon>Mycena</taxon>
    </lineage>
</organism>
<gene>
    <name evidence="1" type="ORF">MYCIT1_LOCUS33468</name>
</gene>
<dbReference type="EMBL" id="CAVNYO010000446">
    <property type="protein sequence ID" value="CAK5282030.1"/>
    <property type="molecule type" value="Genomic_DNA"/>
</dbReference>
<reference evidence="1" key="1">
    <citation type="submission" date="2023-11" db="EMBL/GenBank/DDBJ databases">
        <authorList>
            <person name="De Vega J J."/>
            <person name="De Vega J J."/>
        </authorList>
    </citation>
    <scope>NUCLEOTIDE SEQUENCE</scope>
</reference>
<dbReference type="Proteomes" id="UP001295794">
    <property type="component" value="Unassembled WGS sequence"/>
</dbReference>
<evidence type="ECO:0000313" key="1">
    <source>
        <dbReference type="EMBL" id="CAK5282030.1"/>
    </source>
</evidence>
<evidence type="ECO:0000313" key="2">
    <source>
        <dbReference type="Proteomes" id="UP001295794"/>
    </source>
</evidence>
<dbReference type="AlphaFoldDB" id="A0AAD2HUC0"/>
<proteinExistence type="predicted"/>
<name>A0AAD2HUC0_9AGAR</name>
<accession>A0AAD2HUC0</accession>